<gene>
    <name evidence="7" type="ordered locus">Cyan7822_1723</name>
</gene>
<accession>E0U7L5</accession>
<organism evidence="7 8">
    <name type="scientific">Gloeothece verrucosa (strain PCC 7822)</name>
    <name type="common">Cyanothece sp. (strain PCC 7822)</name>
    <dbReference type="NCBI Taxonomy" id="497965"/>
    <lineage>
        <taxon>Bacteria</taxon>
        <taxon>Bacillati</taxon>
        <taxon>Cyanobacteriota</taxon>
        <taxon>Cyanophyceae</taxon>
        <taxon>Oscillatoriophycideae</taxon>
        <taxon>Chroococcales</taxon>
        <taxon>Aphanothecaceae</taxon>
        <taxon>Gloeothece</taxon>
        <taxon>Gloeothece verrucosa</taxon>
    </lineage>
</organism>
<keyword evidence="8" id="KW-1185">Reference proteome</keyword>
<feature type="domain" description="RDD" evidence="6">
    <location>
        <begin position="15"/>
        <end position="149"/>
    </location>
</feature>
<evidence type="ECO:0000313" key="8">
    <source>
        <dbReference type="Proteomes" id="UP000008206"/>
    </source>
</evidence>
<protein>
    <submittedName>
        <fullName evidence="7">RDD domain containing protein</fullName>
    </submittedName>
</protein>
<evidence type="ECO:0000256" key="5">
    <source>
        <dbReference type="SAM" id="Phobius"/>
    </source>
</evidence>
<name>E0U7L5_GLOV7</name>
<reference evidence="8" key="1">
    <citation type="journal article" date="2011" name="MBio">
        <title>Novel metabolic attributes of the genus Cyanothece, comprising a group of unicellular nitrogen-fixing Cyanobacteria.</title>
        <authorList>
            <person name="Bandyopadhyay A."/>
            <person name="Elvitigala T."/>
            <person name="Welsh E."/>
            <person name="Stockel J."/>
            <person name="Liberton M."/>
            <person name="Min H."/>
            <person name="Sherman L.A."/>
            <person name="Pakrasi H.B."/>
        </authorList>
    </citation>
    <scope>NUCLEOTIDE SEQUENCE [LARGE SCALE GENOMIC DNA]</scope>
    <source>
        <strain evidence="8">PCC 7822</strain>
    </source>
</reference>
<dbReference type="KEGG" id="cyj:Cyan7822_1723"/>
<evidence type="ECO:0000256" key="4">
    <source>
        <dbReference type="ARBA" id="ARBA00023136"/>
    </source>
</evidence>
<dbReference type="Proteomes" id="UP000008206">
    <property type="component" value="Chromosome"/>
</dbReference>
<keyword evidence="3 5" id="KW-1133">Transmembrane helix</keyword>
<dbReference type="Pfam" id="PF06271">
    <property type="entry name" value="RDD"/>
    <property type="match status" value="1"/>
</dbReference>
<dbReference type="STRING" id="497965.Cyan7822_1723"/>
<keyword evidence="4 5" id="KW-0472">Membrane</keyword>
<evidence type="ECO:0000259" key="6">
    <source>
        <dbReference type="Pfam" id="PF06271"/>
    </source>
</evidence>
<dbReference type="GO" id="GO:0016020">
    <property type="term" value="C:membrane"/>
    <property type="evidence" value="ECO:0007669"/>
    <property type="project" value="UniProtKB-SubCell"/>
</dbReference>
<evidence type="ECO:0000256" key="1">
    <source>
        <dbReference type="ARBA" id="ARBA00004141"/>
    </source>
</evidence>
<evidence type="ECO:0000313" key="7">
    <source>
        <dbReference type="EMBL" id="ADN13711.1"/>
    </source>
</evidence>
<sequence length="178" mass="20281">MYFDEPSSRRFPKVPLDRRAYAFLIDFVSVWLISSIASGAWFIQLLVFMISWFLLRVVVVEKNKGQSLGRWALDMKVIDGRFKRIPGIVELAKREGIVGLGAAIAMIGLNINFKNVLSMLLLVSPLLVDCGVAVGDEEFNQAFHDQIAGTVIIQTKRGFSLDLRLRRIWWEVRGKLRK</sequence>
<dbReference type="HOGENOM" id="CLU_108009_0_0_3"/>
<evidence type="ECO:0000256" key="3">
    <source>
        <dbReference type="ARBA" id="ARBA00022989"/>
    </source>
</evidence>
<dbReference type="RefSeq" id="WP_013321818.1">
    <property type="nucleotide sequence ID" value="NC_014501.1"/>
</dbReference>
<keyword evidence="2 5" id="KW-0812">Transmembrane</keyword>
<evidence type="ECO:0000256" key="2">
    <source>
        <dbReference type="ARBA" id="ARBA00022692"/>
    </source>
</evidence>
<dbReference type="AlphaFoldDB" id="E0U7L5"/>
<dbReference type="eggNOG" id="COG1714">
    <property type="taxonomic scope" value="Bacteria"/>
</dbReference>
<feature type="transmembrane region" description="Helical" evidence="5">
    <location>
        <begin position="21"/>
        <end position="54"/>
    </location>
</feature>
<dbReference type="InterPro" id="IPR010432">
    <property type="entry name" value="RDD"/>
</dbReference>
<comment type="subcellular location">
    <subcellularLocation>
        <location evidence="1">Membrane</location>
        <topology evidence="1">Multi-pass membrane protein</topology>
    </subcellularLocation>
</comment>
<proteinExistence type="predicted"/>
<dbReference type="OrthoDB" id="462690at2"/>
<dbReference type="EMBL" id="CP002198">
    <property type="protein sequence ID" value="ADN13711.1"/>
    <property type="molecule type" value="Genomic_DNA"/>
</dbReference>